<dbReference type="EMBL" id="ML769388">
    <property type="protein sequence ID" value="KAE9409396.1"/>
    <property type="molecule type" value="Genomic_DNA"/>
</dbReference>
<evidence type="ECO:0000313" key="4">
    <source>
        <dbReference type="Proteomes" id="UP000799118"/>
    </source>
</evidence>
<protein>
    <recommendedName>
        <fullName evidence="2">Micro-fibrillar-associated protein 1 C-terminal domain-containing protein</fullName>
    </recommendedName>
</protein>
<dbReference type="OrthoDB" id="1111734at2759"/>
<feature type="compositionally biased region" description="Acidic residues" evidence="1">
    <location>
        <begin position="202"/>
        <end position="212"/>
    </location>
</feature>
<feature type="region of interest" description="Disordered" evidence="1">
    <location>
        <begin position="234"/>
        <end position="261"/>
    </location>
</feature>
<evidence type="ECO:0000259" key="2">
    <source>
        <dbReference type="Pfam" id="PF06991"/>
    </source>
</evidence>
<accession>A0A6A4IFL7</accession>
<feature type="compositionally biased region" description="Basic and acidic residues" evidence="1">
    <location>
        <begin position="82"/>
        <end position="100"/>
    </location>
</feature>
<dbReference type="InterPro" id="IPR036188">
    <property type="entry name" value="FAD/NAD-bd_sf"/>
</dbReference>
<feature type="region of interest" description="Disordered" evidence="1">
    <location>
        <begin position="195"/>
        <end position="219"/>
    </location>
</feature>
<organism evidence="3 4">
    <name type="scientific">Gymnopus androsaceus JB14</name>
    <dbReference type="NCBI Taxonomy" id="1447944"/>
    <lineage>
        <taxon>Eukaryota</taxon>
        <taxon>Fungi</taxon>
        <taxon>Dikarya</taxon>
        <taxon>Basidiomycota</taxon>
        <taxon>Agaricomycotina</taxon>
        <taxon>Agaricomycetes</taxon>
        <taxon>Agaricomycetidae</taxon>
        <taxon>Agaricales</taxon>
        <taxon>Marasmiineae</taxon>
        <taxon>Omphalotaceae</taxon>
        <taxon>Gymnopus</taxon>
    </lineage>
</organism>
<feature type="domain" description="Micro-fibrillar-associated protein 1 C-terminal" evidence="2">
    <location>
        <begin position="132"/>
        <end position="340"/>
    </location>
</feature>
<keyword evidence="4" id="KW-1185">Reference proteome</keyword>
<dbReference type="SUPFAM" id="SSF51905">
    <property type="entry name" value="FAD/NAD(P)-binding domain"/>
    <property type="match status" value="1"/>
</dbReference>
<dbReference type="PANTHER" id="PTHR15327">
    <property type="entry name" value="MICROFIBRIL-ASSOCIATED PROTEIN"/>
    <property type="match status" value="1"/>
</dbReference>
<gene>
    <name evidence="3" type="ORF">BT96DRAFT_962482</name>
</gene>
<dbReference type="InterPro" id="IPR033194">
    <property type="entry name" value="MFAP1"/>
</dbReference>
<feature type="region of interest" description="Disordered" evidence="1">
    <location>
        <begin position="1"/>
        <end position="70"/>
    </location>
</feature>
<sequence>MSSKPKQAPRMARPAARYWRGKAPKNAYEEQPEVEQEGDINIGGDQEIVQEEDDEEEEDMPMKKEALKSKSMNIALRDVNISREGKVIVAGREESGKTALEEEEEESEDESEEDVKKVEESEEESSEDESDSEEEEKPKLQFRPVFVPKRKRETISEREKMAQDTEEALKRKEMEMEERRKQSHDLVAESIRRELAEKEKEEEVPDVDDTDGLDPAGEFEQWRLRELARIKREKEDEVRREQEREEIERRRAMPEEQRMKEDVERAQKLRDEKPKGQQKFLQKFWHKGAFHQDEEILRRHDFTEATESTVDVSLLPKVMQVKDFGKRSRTKYTHLLDQDTTVTTGGFGGVAPVKAGGKSTETGGCFLCGGPHMKKAVKVAVIGSGLAGLTAAFLLSGSSSEEIEFEVHVFEKSSALGMDSASMTLPVPGKEKEWRIDVPMRSFQGGYYNNLISLYTHLGIPFRKTNFSYSFSRLTPKSGDSSTKITTDMIYNGNSGTAGVSMPSSMIRDRTGVPSSSFAIRAATEACVYGTFVLISIRLLILYLRIMILSIPIFRPHRVEEMTFRTWSTMTVPRGFLARWTMLDLAWIEFSRDVLAPLFSAVCTAPESTVYDHPVEEFLDYIWLTLGYHHYVALNGVQEVVSKLTARVQHIHLSSPITSIQTNPHDHATSSVEVSTSSGPRIYTGFHHVVFATQANRAIPLLESFRRAVQEQITCLRQFTYCSTVVINHTDPSLLPDDIRDKRDLNLLSSVPAEVGTSNSEALLLQCLPSSYTMATHILTPPEGYPAHLPSVYQTTNPIVQPRESRILILTVQSKRALKGLNVEYGRKWWQAAGQGKSRLGPLQGARPCNEIERTPGIWICGSFAYFCARSVVEQGIWKSEQIQRHIPW</sequence>
<dbReference type="Proteomes" id="UP000799118">
    <property type="component" value="Unassembled WGS sequence"/>
</dbReference>
<evidence type="ECO:0000256" key="1">
    <source>
        <dbReference type="SAM" id="MobiDB-lite"/>
    </source>
</evidence>
<feature type="region of interest" description="Disordered" evidence="1">
    <location>
        <begin position="82"/>
        <end position="168"/>
    </location>
</feature>
<feature type="compositionally biased region" description="Acidic residues" evidence="1">
    <location>
        <begin position="48"/>
        <end position="59"/>
    </location>
</feature>
<dbReference type="AlphaFoldDB" id="A0A6A4IFL7"/>
<feature type="compositionally biased region" description="Acidic residues" evidence="1">
    <location>
        <begin position="101"/>
        <end position="113"/>
    </location>
</feature>
<feature type="compositionally biased region" description="Basic and acidic residues" evidence="1">
    <location>
        <begin position="153"/>
        <end position="168"/>
    </location>
</feature>
<evidence type="ECO:0000313" key="3">
    <source>
        <dbReference type="EMBL" id="KAE9409396.1"/>
    </source>
</evidence>
<name>A0A6A4IFL7_9AGAR</name>
<dbReference type="InterPro" id="IPR009730">
    <property type="entry name" value="MFAP1_C"/>
</dbReference>
<feature type="compositionally biased region" description="Acidic residues" evidence="1">
    <location>
        <begin position="120"/>
        <end position="135"/>
    </location>
</feature>
<dbReference type="Pfam" id="PF13450">
    <property type="entry name" value="NAD_binding_8"/>
    <property type="match status" value="1"/>
</dbReference>
<dbReference type="Pfam" id="PF06991">
    <property type="entry name" value="MFAP1"/>
    <property type="match status" value="1"/>
</dbReference>
<reference evidence="3" key="1">
    <citation type="journal article" date="2019" name="Environ. Microbiol.">
        <title>Fungal ecological strategies reflected in gene transcription - a case study of two litter decomposers.</title>
        <authorList>
            <person name="Barbi F."/>
            <person name="Kohler A."/>
            <person name="Barry K."/>
            <person name="Baskaran P."/>
            <person name="Daum C."/>
            <person name="Fauchery L."/>
            <person name="Ihrmark K."/>
            <person name="Kuo A."/>
            <person name="LaButti K."/>
            <person name="Lipzen A."/>
            <person name="Morin E."/>
            <person name="Grigoriev I.V."/>
            <person name="Henrissat B."/>
            <person name="Lindahl B."/>
            <person name="Martin F."/>
        </authorList>
    </citation>
    <scope>NUCLEOTIDE SEQUENCE</scope>
    <source>
        <strain evidence="3">JB14</strain>
    </source>
</reference>
<proteinExistence type="predicted"/>
<dbReference type="Gene3D" id="3.50.50.60">
    <property type="entry name" value="FAD/NAD(P)-binding domain"/>
    <property type="match status" value="1"/>
</dbReference>